<evidence type="ECO:0000256" key="6">
    <source>
        <dbReference type="ARBA" id="ARBA00022989"/>
    </source>
</evidence>
<feature type="transmembrane region" description="Helical" evidence="10">
    <location>
        <begin position="426"/>
        <end position="446"/>
    </location>
</feature>
<feature type="transmembrane region" description="Helical" evidence="10">
    <location>
        <begin position="241"/>
        <end position="267"/>
    </location>
</feature>
<sequence length="459" mass="49934">MQFMERWKADNGYRQALVLGLPLVISMISSSIMTFTDRIFLGSYSLEALAASLPASVAAFLFLSFFFGVAEYVGVFVSQYTGATKHERVGAALWQGLWFCVPSGLFLAALWFVAEPLFALADHPPEVRELEVAYFRVLTLGGGPFLVGICLSCFFSGRGMTKPVMVVNMAAVALNIPLDYCLINGIGPFPELGIVGAGIATLVSFTLPAVCFAVMTFTRANEERFRVRSAWRIDRDLFGRFMRFGLPGGVQFFVDMFAITFFVFVVGRIGPVELAATNVAVSIYTLAFMPMIGMHVATSIMVGQAMGRGEPEQAAYATKSVLHIALVYMAPMGVLFVAFPGPFIELFQARGDAARDFAPVLASGTVLMRYLAAFCLLDAIAITYMGGLKGAGDTRFIMLTMAGASLFCMVGPLLVLGHFGSVGIHASWLCLLAYVTALAVTFMTRFRKGPWRTLRLIDE</sequence>
<keyword evidence="4" id="KW-1003">Cell membrane</keyword>
<feature type="transmembrane region" description="Helical" evidence="10">
    <location>
        <begin position="192"/>
        <end position="220"/>
    </location>
</feature>
<proteinExistence type="predicted"/>
<feature type="transmembrane region" description="Helical" evidence="10">
    <location>
        <begin position="55"/>
        <end position="77"/>
    </location>
</feature>
<name>A0A7K1KPL1_9BACT</name>
<dbReference type="CDD" id="cd13133">
    <property type="entry name" value="MATE_like_7"/>
    <property type="match status" value="1"/>
</dbReference>
<protein>
    <recommendedName>
        <fullName evidence="9">Multidrug-efflux transporter</fullName>
    </recommendedName>
</protein>
<dbReference type="GO" id="GO:0015297">
    <property type="term" value="F:antiporter activity"/>
    <property type="evidence" value="ECO:0007669"/>
    <property type="project" value="UniProtKB-KW"/>
</dbReference>
<evidence type="ECO:0000313" key="11">
    <source>
        <dbReference type="EMBL" id="MUM77920.1"/>
    </source>
</evidence>
<evidence type="ECO:0000256" key="3">
    <source>
        <dbReference type="ARBA" id="ARBA00022449"/>
    </source>
</evidence>
<dbReference type="GO" id="GO:0006811">
    <property type="term" value="P:monoatomic ion transport"/>
    <property type="evidence" value="ECO:0007669"/>
    <property type="project" value="UniProtKB-KW"/>
</dbReference>
<evidence type="ECO:0000256" key="9">
    <source>
        <dbReference type="ARBA" id="ARBA00031636"/>
    </source>
</evidence>
<comment type="caution">
    <text evidence="11">The sequence shown here is derived from an EMBL/GenBank/DDBJ whole genome shotgun (WGS) entry which is preliminary data.</text>
</comment>
<dbReference type="GO" id="GO:0042910">
    <property type="term" value="F:xenobiotic transmembrane transporter activity"/>
    <property type="evidence" value="ECO:0007669"/>
    <property type="project" value="InterPro"/>
</dbReference>
<evidence type="ECO:0000256" key="10">
    <source>
        <dbReference type="SAM" id="Phobius"/>
    </source>
</evidence>
<dbReference type="AlphaFoldDB" id="A0A7K1KPL1"/>
<organism evidence="11 12">
    <name type="scientific">Pseudodesulfovibrio alkaliphilus</name>
    <dbReference type="NCBI Taxonomy" id="2661613"/>
    <lineage>
        <taxon>Bacteria</taxon>
        <taxon>Pseudomonadati</taxon>
        <taxon>Thermodesulfobacteriota</taxon>
        <taxon>Desulfovibrionia</taxon>
        <taxon>Desulfovibrionales</taxon>
        <taxon>Desulfovibrionaceae</taxon>
    </lineage>
</organism>
<evidence type="ECO:0000256" key="1">
    <source>
        <dbReference type="ARBA" id="ARBA00004651"/>
    </source>
</evidence>
<keyword evidence="3" id="KW-0050">Antiport</keyword>
<feature type="transmembrane region" description="Helical" evidence="10">
    <location>
        <begin position="12"/>
        <end position="35"/>
    </location>
</feature>
<dbReference type="InterPro" id="IPR050222">
    <property type="entry name" value="MATE_MdtK"/>
</dbReference>
<keyword evidence="8 10" id="KW-0472">Membrane</keyword>
<reference evidence="11 12" key="1">
    <citation type="submission" date="2019-11" db="EMBL/GenBank/DDBJ databases">
        <title>Pseudodesulfovibrio alkaliphilus, sp. nov., an alkaliphilic sulfate-reducing bacteria from mud volcano of Taman peninsula, Russia.</title>
        <authorList>
            <person name="Frolova A."/>
            <person name="Merkel A.Y."/>
            <person name="Slobodkin A.I."/>
        </authorList>
    </citation>
    <scope>NUCLEOTIDE SEQUENCE [LARGE SCALE GENOMIC DNA]</scope>
    <source>
        <strain evidence="11 12">F-1</strain>
    </source>
</reference>
<evidence type="ECO:0000256" key="4">
    <source>
        <dbReference type="ARBA" id="ARBA00022475"/>
    </source>
</evidence>
<dbReference type="Proteomes" id="UP000461162">
    <property type="component" value="Unassembled WGS sequence"/>
</dbReference>
<evidence type="ECO:0000256" key="7">
    <source>
        <dbReference type="ARBA" id="ARBA00023065"/>
    </source>
</evidence>
<evidence type="ECO:0000313" key="12">
    <source>
        <dbReference type="Proteomes" id="UP000461162"/>
    </source>
</evidence>
<dbReference type="EMBL" id="WODC01000005">
    <property type="protein sequence ID" value="MUM77920.1"/>
    <property type="molecule type" value="Genomic_DNA"/>
</dbReference>
<keyword evidence="5 10" id="KW-0812">Transmembrane</keyword>
<feature type="transmembrane region" description="Helical" evidence="10">
    <location>
        <begin position="360"/>
        <end position="384"/>
    </location>
</feature>
<accession>A0A7K1KPL1</accession>
<dbReference type="PANTHER" id="PTHR43298">
    <property type="entry name" value="MULTIDRUG RESISTANCE PROTEIN NORM-RELATED"/>
    <property type="match status" value="1"/>
</dbReference>
<keyword evidence="2" id="KW-0813">Transport</keyword>
<dbReference type="InterPro" id="IPR048279">
    <property type="entry name" value="MdtK-like"/>
</dbReference>
<dbReference type="NCBIfam" id="TIGR00797">
    <property type="entry name" value="matE"/>
    <property type="match status" value="1"/>
</dbReference>
<feature type="transmembrane region" description="Helical" evidence="10">
    <location>
        <begin position="279"/>
        <end position="300"/>
    </location>
</feature>
<dbReference type="GO" id="GO:0005886">
    <property type="term" value="C:plasma membrane"/>
    <property type="evidence" value="ECO:0007669"/>
    <property type="project" value="UniProtKB-SubCell"/>
</dbReference>
<evidence type="ECO:0000256" key="2">
    <source>
        <dbReference type="ARBA" id="ARBA00022448"/>
    </source>
</evidence>
<keyword evidence="6 10" id="KW-1133">Transmembrane helix</keyword>
<evidence type="ECO:0000256" key="5">
    <source>
        <dbReference type="ARBA" id="ARBA00022692"/>
    </source>
</evidence>
<gene>
    <name evidence="11" type="ORF">GKC30_09770</name>
</gene>
<dbReference type="PANTHER" id="PTHR43298:SF2">
    <property type="entry name" value="FMN_FAD EXPORTER YEEO-RELATED"/>
    <property type="match status" value="1"/>
</dbReference>
<keyword evidence="12" id="KW-1185">Reference proteome</keyword>
<dbReference type="Pfam" id="PF01554">
    <property type="entry name" value="MatE"/>
    <property type="match status" value="2"/>
</dbReference>
<dbReference type="PIRSF" id="PIRSF006603">
    <property type="entry name" value="DinF"/>
    <property type="match status" value="1"/>
</dbReference>
<feature type="transmembrane region" description="Helical" evidence="10">
    <location>
        <begin position="321"/>
        <end position="340"/>
    </location>
</feature>
<feature type="transmembrane region" description="Helical" evidence="10">
    <location>
        <begin position="166"/>
        <end position="186"/>
    </location>
</feature>
<dbReference type="InterPro" id="IPR002528">
    <property type="entry name" value="MATE_fam"/>
</dbReference>
<evidence type="ECO:0000256" key="8">
    <source>
        <dbReference type="ARBA" id="ARBA00023136"/>
    </source>
</evidence>
<comment type="subcellular location">
    <subcellularLocation>
        <location evidence="1">Cell membrane</location>
        <topology evidence="1">Multi-pass membrane protein</topology>
    </subcellularLocation>
</comment>
<feature type="transmembrane region" description="Helical" evidence="10">
    <location>
        <begin position="396"/>
        <end position="420"/>
    </location>
</feature>
<feature type="transmembrane region" description="Helical" evidence="10">
    <location>
        <begin position="133"/>
        <end position="154"/>
    </location>
</feature>
<keyword evidence="7" id="KW-0406">Ion transport</keyword>
<feature type="transmembrane region" description="Helical" evidence="10">
    <location>
        <begin position="89"/>
        <end position="113"/>
    </location>
</feature>